<evidence type="ECO:0000256" key="2">
    <source>
        <dbReference type="SAM" id="MobiDB-lite"/>
    </source>
</evidence>
<dbReference type="GO" id="GO:0051301">
    <property type="term" value="P:cell division"/>
    <property type="evidence" value="ECO:0007669"/>
    <property type="project" value="InterPro"/>
</dbReference>
<keyword evidence="4" id="KW-1185">Reference proteome</keyword>
<feature type="compositionally biased region" description="Basic and acidic residues" evidence="2">
    <location>
        <begin position="77"/>
        <end position="108"/>
    </location>
</feature>
<evidence type="ECO:0000313" key="3">
    <source>
        <dbReference type="EMBL" id="TID13290.1"/>
    </source>
</evidence>
<reference evidence="3 4" key="1">
    <citation type="journal article" date="2019" name="Front. Genet.">
        <title>Whole-Genome Sequencing of the Opportunistic Yeast Pathogen Candida inconspicua Uncovers Its Hybrid Origin.</title>
        <authorList>
            <person name="Mixao V."/>
            <person name="Hansen A.P."/>
            <person name="Saus E."/>
            <person name="Boekhout T."/>
            <person name="Lass-Florl C."/>
            <person name="Gabaldon T."/>
        </authorList>
    </citation>
    <scope>NUCLEOTIDE SEQUENCE [LARGE SCALE GENOMIC DNA]</scope>
    <source>
        <strain evidence="3 4">CBS 180</strain>
    </source>
</reference>
<feature type="coiled-coil region" evidence="1">
    <location>
        <begin position="524"/>
        <end position="551"/>
    </location>
</feature>
<organism evidence="3 4">
    <name type="scientific">Pichia inconspicua</name>
    <dbReference type="NCBI Taxonomy" id="52247"/>
    <lineage>
        <taxon>Eukaryota</taxon>
        <taxon>Fungi</taxon>
        <taxon>Dikarya</taxon>
        <taxon>Ascomycota</taxon>
        <taxon>Saccharomycotina</taxon>
        <taxon>Pichiomycetes</taxon>
        <taxon>Pichiales</taxon>
        <taxon>Pichiaceae</taxon>
        <taxon>Pichia</taxon>
    </lineage>
</organism>
<dbReference type="STRING" id="52247.A0A4T0WV51"/>
<sequence>MSSDSESMQTPLASRKAVKMEPQVGRTKSLNIAKILGRMKQSANYSGYSTNSSFNKDSISTDFLKIDDDLFPEDKEEEARIEENIREKRREITEKARLSPKRTTREPSEVNELTEQSKPDDVPTTPIPVKTAPKKRGRPRKTDLNTTSNTKKPRQATSKATKATEVTKVTKAKTTKKPLKKKQTTEVSKKPKPKAKAKKQEDESSSFSLFEALDIGEKSDNDKDKEEVFILESPVKKKKRNTSATTRKTSRKKIKNEKKEKLGSDPFNEYDAYDYQAVPSDDEVKAVKVIDNKRRIEELRLEAEEEKQKLKKQREDAKKKLEHEIAATKAIELKEQLKREKREKRLQKLEKFKESVSKAIGHEETIIVPLRDEADVDDGDRDASTNKINLRRASLASRGKRLSSIGNGFIGTPHSEIPDEELHKHMDIDLPDSYKLRNLIIWIGKRLIKDGNDEWIDNVLDKFENDGEIKHQLKNVSKTVLNQLLEDLSHGKVKVDWWGDQINSGSQILSSTDQPIMMKRNKENLENAKNLELYKEEIRKLQREANIWNSISENEHISETDKTMTKLKQLKIPPQEFTTDEDREMQNIVRVAYMRARKLERLLKRYNAIRELTDKVTFKRTRRIVEQMKKESEVDALTLLRKLSKLH</sequence>
<dbReference type="PANTHER" id="PTHR14778:SF2">
    <property type="entry name" value="KINETOCHORE-ASSOCIATED PROTEIN DSN1 HOMOLOG"/>
    <property type="match status" value="1"/>
</dbReference>
<dbReference type="InterPro" id="IPR013218">
    <property type="entry name" value="Dsn1/Mis13"/>
</dbReference>
<dbReference type="EMBL" id="SELW01000680">
    <property type="protein sequence ID" value="TID13290.1"/>
    <property type="molecule type" value="Genomic_DNA"/>
</dbReference>
<accession>A0A4T0WV51</accession>
<feature type="coiled-coil region" evidence="1">
    <location>
        <begin position="289"/>
        <end position="350"/>
    </location>
</feature>
<dbReference type="AlphaFoldDB" id="A0A4T0WV51"/>
<feature type="compositionally biased region" description="Basic residues" evidence="2">
    <location>
        <begin position="170"/>
        <end position="182"/>
    </location>
</feature>
<name>A0A4T0WV51_9ASCO</name>
<proteinExistence type="predicted"/>
<feature type="compositionally biased region" description="Basic and acidic residues" evidence="2">
    <location>
        <begin position="215"/>
        <end position="228"/>
    </location>
</feature>
<comment type="caution">
    <text evidence="3">The sequence shown here is derived from an EMBL/GenBank/DDBJ whole genome shotgun (WGS) entry which is preliminary data.</text>
</comment>
<dbReference type="GO" id="GO:0000444">
    <property type="term" value="C:MIS12/MIND type complex"/>
    <property type="evidence" value="ECO:0007669"/>
    <property type="project" value="InterPro"/>
</dbReference>
<evidence type="ECO:0000313" key="4">
    <source>
        <dbReference type="Proteomes" id="UP000307173"/>
    </source>
</evidence>
<evidence type="ECO:0000256" key="1">
    <source>
        <dbReference type="SAM" id="Coils"/>
    </source>
</evidence>
<feature type="region of interest" description="Disordered" evidence="2">
    <location>
        <begin position="68"/>
        <end position="266"/>
    </location>
</feature>
<dbReference type="GO" id="GO:0007059">
    <property type="term" value="P:chromosome segregation"/>
    <property type="evidence" value="ECO:0007669"/>
    <property type="project" value="InterPro"/>
</dbReference>
<feature type="compositionally biased region" description="Low complexity" evidence="2">
    <location>
        <begin position="156"/>
        <end position="169"/>
    </location>
</feature>
<gene>
    <name evidence="3" type="ORF">CANINC_004976</name>
</gene>
<feature type="compositionally biased region" description="Polar residues" evidence="2">
    <location>
        <begin position="1"/>
        <end position="12"/>
    </location>
</feature>
<dbReference type="OrthoDB" id="3364649at2759"/>
<dbReference type="Proteomes" id="UP000307173">
    <property type="component" value="Unassembled WGS sequence"/>
</dbReference>
<feature type="region of interest" description="Disordered" evidence="2">
    <location>
        <begin position="1"/>
        <end position="29"/>
    </location>
</feature>
<dbReference type="PANTHER" id="PTHR14778">
    <property type="entry name" value="KINETOCHORE-ASSOCIATED PROTEIN DSN1 HOMOLOG"/>
    <property type="match status" value="1"/>
</dbReference>
<protein>
    <submittedName>
        <fullName evidence="3">Uncharacterized protein</fullName>
    </submittedName>
</protein>
<keyword evidence="1" id="KW-0175">Coiled coil</keyword>
<dbReference type="Pfam" id="PF08202">
    <property type="entry name" value="MIS13"/>
    <property type="match status" value="1"/>
</dbReference>